<dbReference type="InterPro" id="IPR013087">
    <property type="entry name" value="Znf_C2H2_type"/>
</dbReference>
<dbReference type="EMBL" id="AOIB01000026">
    <property type="protein sequence ID" value="ELY56710.1"/>
    <property type="molecule type" value="Genomic_DNA"/>
</dbReference>
<dbReference type="eggNOG" id="arCOG15226">
    <property type="taxonomic scope" value="Archaea"/>
</dbReference>
<gene>
    <name evidence="3" type="ORF">C491_11915</name>
</gene>
<dbReference type="PROSITE" id="PS00028">
    <property type="entry name" value="ZINC_FINGER_C2H2_1"/>
    <property type="match status" value="1"/>
</dbReference>
<dbReference type="PROSITE" id="PS50157">
    <property type="entry name" value="ZINC_FINGER_C2H2_2"/>
    <property type="match status" value="1"/>
</dbReference>
<feature type="region of interest" description="Disordered" evidence="1">
    <location>
        <begin position="1"/>
        <end position="48"/>
    </location>
</feature>
<organism evidence="3 4">
    <name type="scientific">Natronococcus amylolyticus DSM 10524</name>
    <dbReference type="NCBI Taxonomy" id="1227497"/>
    <lineage>
        <taxon>Archaea</taxon>
        <taxon>Methanobacteriati</taxon>
        <taxon>Methanobacteriota</taxon>
        <taxon>Stenosarchaea group</taxon>
        <taxon>Halobacteria</taxon>
        <taxon>Halobacteriales</taxon>
        <taxon>Natrialbaceae</taxon>
        <taxon>Natronococcus</taxon>
    </lineage>
</organism>
<sequence>MDPRDDENVEESSAFPCPVCEETFDSQQKLAEHGENEHEDTDIGSKQP</sequence>
<keyword evidence="4" id="KW-1185">Reference proteome</keyword>
<proteinExistence type="predicted"/>
<reference evidence="3 4" key="1">
    <citation type="journal article" date="2014" name="PLoS Genet.">
        <title>Phylogenetically driven sequencing of extremely halophilic archaea reveals strategies for static and dynamic osmo-response.</title>
        <authorList>
            <person name="Becker E.A."/>
            <person name="Seitzer P.M."/>
            <person name="Tritt A."/>
            <person name="Larsen D."/>
            <person name="Krusor M."/>
            <person name="Yao A.I."/>
            <person name="Wu D."/>
            <person name="Madern D."/>
            <person name="Eisen J.A."/>
            <person name="Darling A.E."/>
            <person name="Facciotti M.T."/>
        </authorList>
    </citation>
    <scope>NUCLEOTIDE SEQUENCE [LARGE SCALE GENOMIC DNA]</scope>
    <source>
        <strain evidence="3 4">DSM 10524</strain>
    </source>
</reference>
<feature type="compositionally biased region" description="Acidic residues" evidence="1">
    <location>
        <begin position="1"/>
        <end position="10"/>
    </location>
</feature>
<dbReference type="Gene3D" id="3.30.160.60">
    <property type="entry name" value="Classic Zinc Finger"/>
    <property type="match status" value="1"/>
</dbReference>
<comment type="caution">
    <text evidence="3">The sequence shown here is derived from an EMBL/GenBank/DDBJ whole genome shotgun (WGS) entry which is preliminary data.</text>
</comment>
<dbReference type="RefSeq" id="WP_005556470.1">
    <property type="nucleotide sequence ID" value="NZ_AOIB01000026.1"/>
</dbReference>
<protein>
    <recommendedName>
        <fullName evidence="2">C2H2-type domain-containing protein</fullName>
    </recommendedName>
</protein>
<dbReference type="STRING" id="1227497.C491_11915"/>
<evidence type="ECO:0000313" key="3">
    <source>
        <dbReference type="EMBL" id="ELY56710.1"/>
    </source>
</evidence>
<evidence type="ECO:0000313" key="4">
    <source>
        <dbReference type="Proteomes" id="UP000011688"/>
    </source>
</evidence>
<name>L9X4S7_9EURY</name>
<evidence type="ECO:0000259" key="2">
    <source>
        <dbReference type="PROSITE" id="PS50157"/>
    </source>
</evidence>
<evidence type="ECO:0000256" key="1">
    <source>
        <dbReference type="SAM" id="MobiDB-lite"/>
    </source>
</evidence>
<accession>L9X4S7</accession>
<dbReference type="Proteomes" id="UP000011688">
    <property type="component" value="Unassembled WGS sequence"/>
</dbReference>
<feature type="domain" description="C2H2-type" evidence="2">
    <location>
        <begin position="15"/>
        <end position="43"/>
    </location>
</feature>
<dbReference type="AlphaFoldDB" id="L9X4S7"/>